<protein>
    <submittedName>
        <fullName evidence="1">Uncharacterized protein</fullName>
    </submittedName>
</protein>
<sequence length="224" mass="26737">MNENQWESYFWIPDKREFLSLKINENSSLHQFLQHVNDTSVINSFNSELLDMLTDENVFSNINQNSDIKAMLFINEKFNLKNFDRNHPPQINRNAIVLSKIAQSSDYNAYFVKDNCWMKYHETKNLKSIIVEDIYLENISVDEKIRLINKSTFRNEKDKSQIETITTNMNLNRWYFYGETPFGRISEGFIDQKEELKVLTSYLKNITHKRSVIERNETLIRKET</sequence>
<dbReference type="Proteomes" id="UP000663864">
    <property type="component" value="Unassembled WGS sequence"/>
</dbReference>
<proteinExistence type="predicted"/>
<reference evidence="1" key="1">
    <citation type="submission" date="2021-02" db="EMBL/GenBank/DDBJ databases">
        <authorList>
            <person name="Nowell W R."/>
        </authorList>
    </citation>
    <scope>NUCLEOTIDE SEQUENCE</scope>
</reference>
<evidence type="ECO:0000313" key="1">
    <source>
        <dbReference type="EMBL" id="CAF1521971.1"/>
    </source>
</evidence>
<evidence type="ECO:0000313" key="2">
    <source>
        <dbReference type="EMBL" id="CAF4226296.1"/>
    </source>
</evidence>
<evidence type="ECO:0000313" key="3">
    <source>
        <dbReference type="Proteomes" id="UP000663864"/>
    </source>
</evidence>
<dbReference type="AlphaFoldDB" id="A0A815UTR6"/>
<dbReference type="EMBL" id="CAJOBD010018005">
    <property type="protein sequence ID" value="CAF4226296.1"/>
    <property type="molecule type" value="Genomic_DNA"/>
</dbReference>
<organism evidence="1 3">
    <name type="scientific">Rotaria sordida</name>
    <dbReference type="NCBI Taxonomy" id="392033"/>
    <lineage>
        <taxon>Eukaryota</taxon>
        <taxon>Metazoa</taxon>
        <taxon>Spiralia</taxon>
        <taxon>Gnathifera</taxon>
        <taxon>Rotifera</taxon>
        <taxon>Eurotatoria</taxon>
        <taxon>Bdelloidea</taxon>
        <taxon>Philodinida</taxon>
        <taxon>Philodinidae</taxon>
        <taxon>Rotaria</taxon>
    </lineage>
</organism>
<gene>
    <name evidence="2" type="ORF">JBS370_LOCUS37671</name>
    <name evidence="1" type="ORF">ZHD862_LOCUS38406</name>
</gene>
<feature type="non-terminal residue" evidence="1">
    <location>
        <position position="1"/>
    </location>
</feature>
<name>A0A815UTR6_9BILA</name>
<dbReference type="EMBL" id="CAJNOT010008940">
    <property type="protein sequence ID" value="CAF1521971.1"/>
    <property type="molecule type" value="Genomic_DNA"/>
</dbReference>
<accession>A0A815UTR6</accession>
<dbReference type="Proteomes" id="UP000663836">
    <property type="component" value="Unassembled WGS sequence"/>
</dbReference>
<comment type="caution">
    <text evidence="1">The sequence shown here is derived from an EMBL/GenBank/DDBJ whole genome shotgun (WGS) entry which is preliminary data.</text>
</comment>